<name>A0A511Z631_9BACL</name>
<gene>
    <name evidence="1" type="ORF">SLU01_12300</name>
</gene>
<evidence type="ECO:0000313" key="1">
    <source>
        <dbReference type="EMBL" id="GEN82918.1"/>
    </source>
</evidence>
<organism evidence="1 2">
    <name type="scientific">Sporosarcina luteola</name>
    <dbReference type="NCBI Taxonomy" id="582850"/>
    <lineage>
        <taxon>Bacteria</taxon>
        <taxon>Bacillati</taxon>
        <taxon>Bacillota</taxon>
        <taxon>Bacilli</taxon>
        <taxon>Bacillales</taxon>
        <taxon>Caryophanaceae</taxon>
        <taxon>Sporosarcina</taxon>
    </lineage>
</organism>
<reference evidence="1 2" key="1">
    <citation type="submission" date="2019-07" db="EMBL/GenBank/DDBJ databases">
        <title>Whole genome shotgun sequence of Sporosarcina luteola NBRC 105378.</title>
        <authorList>
            <person name="Hosoyama A."/>
            <person name="Uohara A."/>
            <person name="Ohji S."/>
            <person name="Ichikawa N."/>
        </authorList>
    </citation>
    <scope>NUCLEOTIDE SEQUENCE [LARGE SCALE GENOMIC DNA]</scope>
    <source>
        <strain evidence="1 2">NBRC 105378</strain>
    </source>
</reference>
<dbReference type="EMBL" id="BJYL01000016">
    <property type="protein sequence ID" value="GEN82918.1"/>
    <property type="molecule type" value="Genomic_DNA"/>
</dbReference>
<evidence type="ECO:0000313" key="2">
    <source>
        <dbReference type="Proteomes" id="UP000321901"/>
    </source>
</evidence>
<dbReference type="Pfam" id="PF09580">
    <property type="entry name" value="Spore_YhcN_YlaJ"/>
    <property type="match status" value="1"/>
</dbReference>
<keyword evidence="2" id="KW-1185">Reference proteome</keyword>
<comment type="caution">
    <text evidence="1">The sequence shown here is derived from an EMBL/GenBank/DDBJ whole genome shotgun (WGS) entry which is preliminary data.</text>
</comment>
<proteinExistence type="predicted"/>
<dbReference type="AlphaFoldDB" id="A0A511Z631"/>
<accession>A0A511Z631</accession>
<dbReference type="Proteomes" id="UP000321901">
    <property type="component" value="Unassembled WGS sequence"/>
</dbReference>
<protein>
    <submittedName>
        <fullName evidence="1">Uncharacterized protein</fullName>
    </submittedName>
</protein>
<dbReference type="InterPro" id="IPR019076">
    <property type="entry name" value="Spore_lipoprot_YhcN/YlaJ-like"/>
</dbReference>
<sequence length="107" mass="12284">MENQTGEDANEAENLLKKDDRIKGAAALFYEDHLIVGVRVKTFDRFNKRKIAKELEKKLKETYPDLSVFVSADSKILTETNKLILKDDAKGIKKKIHYLISLSEEET</sequence>